<dbReference type="InterPro" id="IPR011990">
    <property type="entry name" value="TPR-like_helical_dom_sf"/>
</dbReference>
<dbReference type="VEuPathDB" id="FungiDB:RhiirFUN_016913"/>
<evidence type="ECO:0000256" key="3">
    <source>
        <dbReference type="PROSITE-ProRule" id="PRU00339"/>
    </source>
</evidence>
<sequence>MKEISDQSGGSSSKKASTAPSNNSVTSKTIPHKNVFSNSILQKLEAEGFTTPNNKAEELEKNLTKPEYLFALKLLIEELTNKFSSTVLTNLLKALADHTPFDHHSMEIVIRLELHLRTLVAVLERICFSSIILSKELRDKVYNSLTKFAEFHRKTTHVISEGLENVFRSNQFNQSQENDDENIFQKRNYNIDFLLIHLRDTLHSLRDDETWFREMLRRVKECLSAALNITTSVTEIPKAIPSIITHLRQGLSFKYPIASYYVGWRIMLIIRYNLFALSEDSVINKKIEEMTLMEYFWGNLEIEWANVVDKSILDSQSKFDEVSSELVEILMNAGSFLNELVGNEPLALPHTLWFGILDLAQSYIQKSTRKATYGLCYYLAIESLDKAPSSFIQFKAIEILLHLYNINNELFSMIKIDFDQYTQKLSENKSTDASKKFQILLEFVKEKCFEDFAQLNIEFKLPINDNEKEKRKGKGKCLQREQTPILKEIADEMADTISFEPTDQLCILKCQHEISLNDLKRLKECPICREEIKDCDVRHLSQITIHKNLHQKFVEANLQSEDSDQVINNQYDSDDSDNSEVDLMLTKKKFINVIKFNSRVSLSSLFPRFSKKQHPTYQNIIKEIGEKHYGKAESLCKDFLNFFPKSYSLRCILAYIYRCLGNYEQAHLCIDEAIKLNEKNSIAWYIRGEIYYREKIYDQAVECLNYSDRKANINNLYIILGNSCLFESENNYEEYYRNKAIENFSIALQNDPNNYLCLKNCAYIYEKQEKYLNTLEMLDKLLSINKKDSLILCYYGEILNKLRRYNESIKYFTKANEIDPENIYILIKKAITNYILQKYDEALLSLNRVRVVQLNSFNNIVYCHKLIMYYVAEVINDAIVAFKKCTESDSNNSLAKIHSYHLKNITDKNNFIDINNIIEEINKFFPIKDKSYFLIRCKVNIELKRYVDAKLDLDRLFEFDNENFSFVYLLQKYSDFWLYLCEVCKINDDKLIKFGTIDKFDIYMFKDLTLPKFYDILLLKIHYGIIWKINVKEIISDDCYVKFTFKQEEKENSNEDNSRECILKYEDLLKLKGLGWIEYTPFYYLYINNPGWIQLSIKTNSIDMEIDYVRFMQFHDYNGKRICPEIDYLLLHHQTIPEAFKDKYFLRKEMENLLELKDIIN</sequence>
<evidence type="ECO:0000313" key="5">
    <source>
        <dbReference type="EMBL" id="PKK76946.1"/>
    </source>
</evidence>
<dbReference type="SMART" id="SM00028">
    <property type="entry name" value="TPR"/>
    <property type="match status" value="6"/>
</dbReference>
<dbReference type="InterPro" id="IPR019734">
    <property type="entry name" value="TPR_rpt"/>
</dbReference>
<dbReference type="PANTHER" id="PTHR44943">
    <property type="entry name" value="CELLULOSE SYNTHASE OPERON PROTEIN C"/>
    <property type="match status" value="1"/>
</dbReference>
<evidence type="ECO:0000256" key="1">
    <source>
        <dbReference type="ARBA" id="ARBA00022737"/>
    </source>
</evidence>
<feature type="repeat" description="TPR" evidence="3">
    <location>
        <begin position="789"/>
        <end position="822"/>
    </location>
</feature>
<evidence type="ECO:0000313" key="6">
    <source>
        <dbReference type="Proteomes" id="UP000233469"/>
    </source>
</evidence>
<evidence type="ECO:0000256" key="4">
    <source>
        <dbReference type="SAM" id="MobiDB-lite"/>
    </source>
</evidence>
<dbReference type="Proteomes" id="UP000233469">
    <property type="component" value="Unassembled WGS sequence"/>
</dbReference>
<name>A0A2N1NST1_9GLOM</name>
<keyword evidence="1" id="KW-0677">Repeat</keyword>
<dbReference type="EMBL" id="LLXL01000155">
    <property type="protein sequence ID" value="PKK76946.1"/>
    <property type="molecule type" value="Genomic_DNA"/>
</dbReference>
<dbReference type="Pfam" id="PF12895">
    <property type="entry name" value="ANAPC3"/>
    <property type="match status" value="1"/>
</dbReference>
<reference evidence="5 6" key="2">
    <citation type="submission" date="2017-10" db="EMBL/GenBank/DDBJ databases">
        <title>Extensive intraspecific genome diversity in a model arbuscular mycorrhizal fungus.</title>
        <authorList>
            <person name="Chen E.C.H."/>
            <person name="Morin E."/>
            <person name="Baudet D."/>
            <person name="Noel J."/>
            <person name="Ndikumana S."/>
            <person name="Charron P."/>
            <person name="St-Onge C."/>
            <person name="Giorgi J."/>
            <person name="Grigoriev I.V."/>
            <person name="Roux C."/>
            <person name="Martin F.M."/>
            <person name="Corradi N."/>
        </authorList>
    </citation>
    <scope>NUCLEOTIDE SEQUENCE [LARGE SCALE GENOMIC DNA]</scope>
    <source>
        <strain evidence="5 6">C2</strain>
    </source>
</reference>
<gene>
    <name evidence="5" type="ORF">RhiirC2_862241</name>
</gene>
<dbReference type="Gene3D" id="1.25.40.1040">
    <property type="match status" value="1"/>
</dbReference>
<dbReference type="Gene3D" id="1.25.40.10">
    <property type="entry name" value="Tetratricopeptide repeat domain"/>
    <property type="match status" value="1"/>
</dbReference>
<comment type="caution">
    <text evidence="5">The sequence shown here is derived from an EMBL/GenBank/DDBJ whole genome shotgun (WGS) entry which is preliminary data.</text>
</comment>
<reference evidence="5 6" key="1">
    <citation type="submission" date="2016-04" db="EMBL/GenBank/DDBJ databases">
        <title>Genome analyses suggest a sexual origin of heterokaryosis in a supposedly ancient asexual fungus.</title>
        <authorList>
            <person name="Ropars J."/>
            <person name="Sedzielewska K."/>
            <person name="Noel J."/>
            <person name="Charron P."/>
            <person name="Farinelli L."/>
            <person name="Marton T."/>
            <person name="Kruger M."/>
            <person name="Pelin A."/>
            <person name="Brachmann A."/>
            <person name="Corradi N."/>
        </authorList>
    </citation>
    <scope>NUCLEOTIDE SEQUENCE [LARGE SCALE GENOMIC DNA]</scope>
    <source>
        <strain evidence="5 6">C2</strain>
    </source>
</reference>
<evidence type="ECO:0000256" key="2">
    <source>
        <dbReference type="ARBA" id="ARBA00022803"/>
    </source>
</evidence>
<dbReference type="Pfam" id="PF13181">
    <property type="entry name" value="TPR_8"/>
    <property type="match status" value="1"/>
</dbReference>
<dbReference type="PANTHER" id="PTHR44943:SF8">
    <property type="entry name" value="TPR REPEAT-CONTAINING PROTEIN MJ0263"/>
    <property type="match status" value="1"/>
</dbReference>
<accession>A0A2N1NST1</accession>
<organism evidence="5 6">
    <name type="scientific">Rhizophagus irregularis</name>
    <dbReference type="NCBI Taxonomy" id="588596"/>
    <lineage>
        <taxon>Eukaryota</taxon>
        <taxon>Fungi</taxon>
        <taxon>Fungi incertae sedis</taxon>
        <taxon>Mucoromycota</taxon>
        <taxon>Glomeromycotina</taxon>
        <taxon>Glomeromycetes</taxon>
        <taxon>Glomerales</taxon>
        <taxon>Glomeraceae</taxon>
        <taxon>Rhizophagus</taxon>
    </lineage>
</organism>
<dbReference type="AlphaFoldDB" id="A0A2N1NST1"/>
<dbReference type="VEuPathDB" id="FungiDB:FUN_014180"/>
<feature type="compositionally biased region" description="Low complexity" evidence="4">
    <location>
        <begin position="8"/>
        <end position="24"/>
    </location>
</feature>
<keyword evidence="2 3" id="KW-0802">TPR repeat</keyword>
<proteinExistence type="predicted"/>
<feature type="region of interest" description="Disordered" evidence="4">
    <location>
        <begin position="1"/>
        <end position="30"/>
    </location>
</feature>
<dbReference type="PROSITE" id="PS50005">
    <property type="entry name" value="TPR"/>
    <property type="match status" value="1"/>
</dbReference>
<dbReference type="VEuPathDB" id="FungiDB:RhiirA1_516346"/>
<protein>
    <submittedName>
        <fullName evidence="5">TPR-like protein</fullName>
    </submittedName>
</protein>
<dbReference type="SUPFAM" id="SSF48452">
    <property type="entry name" value="TPR-like"/>
    <property type="match status" value="1"/>
</dbReference>
<dbReference type="InterPro" id="IPR051685">
    <property type="entry name" value="Ycf3/AcsC/BcsC/TPR_MFPF"/>
</dbReference>